<gene>
    <name evidence="1" type="ORF">QW74_17020</name>
</gene>
<reference evidence="1" key="1">
    <citation type="submission" date="2018-07" db="EMBL/GenBank/DDBJ databases">
        <authorList>
            <consortium name="GenomeTrakr network: Whole genome sequencing for foodborne pathogen traceback"/>
        </authorList>
    </citation>
    <scope>NUCLEOTIDE SEQUENCE</scope>
    <source>
        <strain evidence="1">CFSAN012509</strain>
    </source>
</reference>
<evidence type="ECO:0000313" key="1">
    <source>
        <dbReference type="EMBL" id="QVY02349.1"/>
    </source>
</evidence>
<proteinExistence type="predicted"/>
<organism evidence="1">
    <name type="scientific">Salmonella enterica subsp. enterica serovar Sandiego</name>
    <dbReference type="NCBI Taxonomy" id="1151002"/>
    <lineage>
        <taxon>Bacteria</taxon>
        <taxon>Pseudomonadati</taxon>
        <taxon>Pseudomonadota</taxon>
        <taxon>Gammaproteobacteria</taxon>
        <taxon>Enterobacterales</taxon>
        <taxon>Enterobacteriaceae</taxon>
        <taxon>Salmonella</taxon>
    </lineage>
</organism>
<sequence>MATGTVNNKSQQKTARVPLEVLKDMEEVKEEHETDAQFMVTAMRGEIKRRQRKKSKVDSAD</sequence>
<protein>
    <submittedName>
        <fullName evidence="1">Uncharacterized protein</fullName>
    </submittedName>
</protein>
<accession>A0A8E7NC99</accession>
<reference evidence="1" key="2">
    <citation type="submission" date="2021-05" db="EMBL/GenBank/DDBJ databases">
        <title>Whole genome PacBio Sequel sequence of Salmonella enterica subsp. enterica.</title>
        <authorList>
            <person name="Hoffmann M."/>
            <person name="Balkey M."/>
            <person name="Luo Y."/>
        </authorList>
    </citation>
    <scope>NUCLEOTIDE SEQUENCE</scope>
    <source>
        <strain evidence="1">CFSAN012509</strain>
    </source>
</reference>
<dbReference type="NCBIfam" id="NF041551">
    <property type="entry name" value="YlcI_YnfO_N"/>
    <property type="match status" value="1"/>
</dbReference>
<name>A0A8E7NC99_SALET</name>
<dbReference type="EMBL" id="CP075039">
    <property type="protein sequence ID" value="QVY02349.1"/>
    <property type="molecule type" value="Genomic_DNA"/>
</dbReference>
<dbReference type="AlphaFoldDB" id="A0A8E7NC99"/>